<dbReference type="PaxDb" id="584708-Apau_0209"/>
<dbReference type="PROSITE" id="PS50110">
    <property type="entry name" value="RESPONSE_REGULATORY"/>
    <property type="match status" value="1"/>
</dbReference>
<dbReference type="PANTHER" id="PTHR45526">
    <property type="entry name" value="TRANSCRIPTIONAL REGULATORY PROTEIN DPIA"/>
    <property type="match status" value="1"/>
</dbReference>
<evidence type="ECO:0000259" key="2">
    <source>
        <dbReference type="PROSITE" id="PS50110"/>
    </source>
</evidence>
<protein>
    <submittedName>
        <fullName evidence="3">Response regulator receiver protein</fullName>
    </submittedName>
</protein>
<dbReference type="CDD" id="cd00156">
    <property type="entry name" value="REC"/>
    <property type="match status" value="1"/>
</dbReference>
<dbReference type="STRING" id="584708.Apau_0209"/>
<dbReference type="GO" id="GO:0006355">
    <property type="term" value="P:regulation of DNA-templated transcription"/>
    <property type="evidence" value="ECO:0007669"/>
    <property type="project" value="InterPro"/>
</dbReference>
<dbReference type="SUPFAM" id="SSF46785">
    <property type="entry name" value="Winged helix' DNA-binding domain"/>
    <property type="match status" value="1"/>
</dbReference>
<dbReference type="RefSeq" id="WP_006299789.1">
    <property type="nucleotide sequence ID" value="NZ_CM001022.1"/>
</dbReference>
<organism evidence="3 4">
    <name type="scientific">Aminomonas paucivorans DSM 12260</name>
    <dbReference type="NCBI Taxonomy" id="584708"/>
    <lineage>
        <taxon>Bacteria</taxon>
        <taxon>Thermotogati</taxon>
        <taxon>Synergistota</taxon>
        <taxon>Synergistia</taxon>
        <taxon>Synergistales</taxon>
        <taxon>Synergistaceae</taxon>
        <taxon>Aminomonas</taxon>
    </lineage>
</organism>
<dbReference type="Proteomes" id="UP000005096">
    <property type="component" value="Chromosome"/>
</dbReference>
<reference evidence="3 4" key="1">
    <citation type="journal article" date="2010" name="Stand. Genomic Sci.">
        <title>Non-contiguous finished genome sequence of Aminomonas paucivorans type strain (GLU-3).</title>
        <authorList>
            <person name="Pitluck S."/>
            <person name="Yasawong M."/>
            <person name="Held B."/>
            <person name="Lapidus A."/>
            <person name="Nolan M."/>
            <person name="Copeland A."/>
            <person name="Lucas S."/>
            <person name="Del Rio T.G."/>
            <person name="Tice H."/>
            <person name="Cheng J.F."/>
            <person name="Chertkov O."/>
            <person name="Goodwin L."/>
            <person name="Tapia R."/>
            <person name="Han C."/>
            <person name="Liolios K."/>
            <person name="Ivanova N."/>
            <person name="Mavromatis K."/>
            <person name="Ovchinnikova G."/>
            <person name="Pati A."/>
            <person name="Chen A."/>
            <person name="Palaniappan K."/>
            <person name="Land M."/>
            <person name="Hauser L."/>
            <person name="Chang Y.J."/>
            <person name="Jeffries C.D."/>
            <person name="Pukall R."/>
            <person name="Spring S."/>
            <person name="Rohde M."/>
            <person name="Sikorski J."/>
            <person name="Goker M."/>
            <person name="Woyke T."/>
            <person name="Bristow J."/>
            <person name="Eisen J.A."/>
            <person name="Markowitz V."/>
            <person name="Hugenholtz P."/>
            <person name="Kyrpides N.C."/>
            <person name="Klenk H.P."/>
        </authorList>
    </citation>
    <scope>NUCLEOTIDE SEQUENCE [LARGE SCALE GENOMIC DNA]</scope>
    <source>
        <strain evidence="3 4">DSM 12260</strain>
    </source>
</reference>
<dbReference type="eggNOG" id="COG4565">
    <property type="taxonomic scope" value="Bacteria"/>
</dbReference>
<dbReference type="OrthoDB" id="9779969at2"/>
<dbReference type="InterPro" id="IPR036388">
    <property type="entry name" value="WH-like_DNA-bd_sf"/>
</dbReference>
<dbReference type="GO" id="GO:0000156">
    <property type="term" value="F:phosphorelay response regulator activity"/>
    <property type="evidence" value="ECO:0007669"/>
    <property type="project" value="TreeGrafter"/>
</dbReference>
<dbReference type="SMART" id="SM00448">
    <property type="entry name" value="REC"/>
    <property type="match status" value="1"/>
</dbReference>
<dbReference type="GO" id="GO:0003677">
    <property type="term" value="F:DNA binding"/>
    <property type="evidence" value="ECO:0007669"/>
    <property type="project" value="InterPro"/>
</dbReference>
<keyword evidence="1" id="KW-0597">Phosphoprotein</keyword>
<dbReference type="Pfam" id="PF00072">
    <property type="entry name" value="Response_reg"/>
    <property type="match status" value="1"/>
</dbReference>
<dbReference type="InterPro" id="IPR005471">
    <property type="entry name" value="Tscrpt_reg_IclR_N"/>
</dbReference>
<dbReference type="PANTHER" id="PTHR45526:SF1">
    <property type="entry name" value="TRANSCRIPTIONAL REGULATORY PROTEIN DCUR-RELATED"/>
    <property type="match status" value="1"/>
</dbReference>
<dbReference type="HOGENOM" id="CLU_000445_39_1_0"/>
<dbReference type="Gene3D" id="1.10.10.10">
    <property type="entry name" value="Winged helix-like DNA-binding domain superfamily/Winged helix DNA-binding domain"/>
    <property type="match status" value="1"/>
</dbReference>
<feature type="modified residue" description="4-aspartylphosphate" evidence="1">
    <location>
        <position position="53"/>
    </location>
</feature>
<dbReference type="InterPro" id="IPR051271">
    <property type="entry name" value="2C-system_Tx_regulators"/>
</dbReference>
<evidence type="ECO:0000256" key="1">
    <source>
        <dbReference type="PROSITE-ProRule" id="PRU00169"/>
    </source>
</evidence>
<gene>
    <name evidence="3" type="ORF">Apau_0209</name>
</gene>
<dbReference type="InterPro" id="IPR001789">
    <property type="entry name" value="Sig_transdc_resp-reg_receiver"/>
</dbReference>
<evidence type="ECO:0000313" key="4">
    <source>
        <dbReference type="Proteomes" id="UP000005096"/>
    </source>
</evidence>
<dbReference type="SUPFAM" id="SSF52172">
    <property type="entry name" value="CheY-like"/>
    <property type="match status" value="1"/>
</dbReference>
<dbReference type="InterPro" id="IPR036390">
    <property type="entry name" value="WH_DNA-bd_sf"/>
</dbReference>
<dbReference type="Pfam" id="PF09339">
    <property type="entry name" value="HTH_IclR"/>
    <property type="match status" value="1"/>
</dbReference>
<keyword evidence="4" id="KW-1185">Reference proteome</keyword>
<dbReference type="Gene3D" id="3.40.50.2300">
    <property type="match status" value="1"/>
</dbReference>
<dbReference type="AlphaFoldDB" id="E3CXQ2"/>
<sequence length="207" mass="23426">MSLVLAALDDDEGILFTLEAMARTQGWTMRTTTRYEEFLDWVRGGEADLFLLDYHLPRMGGRAVLQEAKVIRPEAPVLILTVEQSPEVAETLLLEGAEDFIAKPLRLTDFAARIRLHERLIRSRDRDWRERRKGIAPPTLRRVLEALRGFPGEAGIDEVASACALAYTTAHRYLEHLVDRGFAVRSEKSVDGRPGRPAVRYRAMRGA</sequence>
<name>E3CXQ2_9BACT</name>
<dbReference type="InterPro" id="IPR011006">
    <property type="entry name" value="CheY-like_superfamily"/>
</dbReference>
<accession>E3CXQ2</accession>
<feature type="domain" description="Response regulatory" evidence="2">
    <location>
        <begin position="4"/>
        <end position="118"/>
    </location>
</feature>
<proteinExistence type="predicted"/>
<evidence type="ECO:0000313" key="3">
    <source>
        <dbReference type="EMBL" id="EFQ22645.1"/>
    </source>
</evidence>
<dbReference type="EMBL" id="CM001022">
    <property type="protein sequence ID" value="EFQ22645.1"/>
    <property type="molecule type" value="Genomic_DNA"/>
</dbReference>